<name>A0ABV9U0L2_9ACTN</name>
<dbReference type="Gene3D" id="1.10.8.1060">
    <property type="entry name" value="Corynebacterium glutamicum thioredoxin-dependent arsenate reductase, N-terminal domain"/>
    <property type="match status" value="1"/>
</dbReference>
<gene>
    <name evidence="1" type="ORF">ACFPCY_18475</name>
</gene>
<dbReference type="EMBL" id="JBHSIT010000005">
    <property type="protein sequence ID" value="MFC4909314.1"/>
    <property type="molecule type" value="Genomic_DNA"/>
</dbReference>
<protein>
    <submittedName>
        <fullName evidence="1">Three-helix bundle dimerization domain-containing protein</fullName>
    </submittedName>
</protein>
<dbReference type="RefSeq" id="WP_378256724.1">
    <property type="nucleotide sequence ID" value="NZ_JBHSIT010000005.1"/>
</dbReference>
<sequence>MSSEVEKRERAAMEALTDRLVREFASQRDIAEINRVIGAVYGRYATVPIRDFVPILVERRVREELAPRELETTP</sequence>
<dbReference type="NCBIfam" id="NF046112">
    <property type="entry name" value="MSMEG_6209_Nter"/>
    <property type="match status" value="1"/>
</dbReference>
<proteinExistence type="predicted"/>
<reference evidence="2" key="1">
    <citation type="journal article" date="2019" name="Int. J. Syst. Evol. Microbiol.">
        <title>The Global Catalogue of Microorganisms (GCM) 10K type strain sequencing project: providing services to taxonomists for standard genome sequencing and annotation.</title>
        <authorList>
            <consortium name="The Broad Institute Genomics Platform"/>
            <consortium name="The Broad Institute Genome Sequencing Center for Infectious Disease"/>
            <person name="Wu L."/>
            <person name="Ma J."/>
        </authorList>
    </citation>
    <scope>NUCLEOTIDE SEQUENCE [LARGE SCALE GENOMIC DNA]</scope>
    <source>
        <strain evidence="2">KLKA75</strain>
    </source>
</reference>
<comment type="caution">
    <text evidence="1">The sequence shown here is derived from an EMBL/GenBank/DDBJ whole genome shotgun (WGS) entry which is preliminary data.</text>
</comment>
<evidence type="ECO:0000313" key="2">
    <source>
        <dbReference type="Proteomes" id="UP001595872"/>
    </source>
</evidence>
<dbReference type="Proteomes" id="UP001595872">
    <property type="component" value="Unassembled WGS sequence"/>
</dbReference>
<keyword evidence="2" id="KW-1185">Reference proteome</keyword>
<evidence type="ECO:0000313" key="1">
    <source>
        <dbReference type="EMBL" id="MFC4909314.1"/>
    </source>
</evidence>
<organism evidence="1 2">
    <name type="scientific">Actinomadura gamaensis</name>
    <dbReference type="NCBI Taxonomy" id="1763541"/>
    <lineage>
        <taxon>Bacteria</taxon>
        <taxon>Bacillati</taxon>
        <taxon>Actinomycetota</taxon>
        <taxon>Actinomycetes</taxon>
        <taxon>Streptosporangiales</taxon>
        <taxon>Thermomonosporaceae</taxon>
        <taxon>Actinomadura</taxon>
    </lineage>
</organism>
<accession>A0ABV9U0L2</accession>